<dbReference type="AlphaFoldDB" id="A0AAU9VPA4"/>
<keyword evidence="3" id="KW-1185">Reference proteome</keyword>
<dbReference type="EMBL" id="CALNXJ010000001">
    <property type="protein sequence ID" value="CAH3031422.1"/>
    <property type="molecule type" value="Genomic_DNA"/>
</dbReference>
<accession>A0AAU9VPA4</accession>
<evidence type="ECO:0000313" key="2">
    <source>
        <dbReference type="EMBL" id="CAH3031422.1"/>
    </source>
</evidence>
<sequence>MANARDIEDWLNMENELPTSPQMSEEEILAIAVGDSTGSESVCSDEEDEGEDEKLVSTKEAAQCFKKCLSWMESQNDIDPVHLMQLRRMMDFVMPSSYKSLKQANMLEHFRHL</sequence>
<feature type="compositionally biased region" description="Acidic residues" evidence="1">
    <location>
        <begin position="43"/>
        <end position="52"/>
    </location>
</feature>
<comment type="caution">
    <text evidence="2">The sequence shown here is derived from an EMBL/GenBank/DDBJ whole genome shotgun (WGS) entry which is preliminary data.</text>
</comment>
<organism evidence="2 3">
    <name type="scientific">Pocillopora meandrina</name>
    <dbReference type="NCBI Taxonomy" id="46732"/>
    <lineage>
        <taxon>Eukaryota</taxon>
        <taxon>Metazoa</taxon>
        <taxon>Cnidaria</taxon>
        <taxon>Anthozoa</taxon>
        <taxon>Hexacorallia</taxon>
        <taxon>Scleractinia</taxon>
        <taxon>Astrocoeniina</taxon>
        <taxon>Pocilloporidae</taxon>
        <taxon>Pocillopora</taxon>
    </lineage>
</organism>
<feature type="region of interest" description="Disordered" evidence="1">
    <location>
        <begin position="35"/>
        <end position="55"/>
    </location>
</feature>
<reference evidence="2 3" key="1">
    <citation type="submission" date="2022-05" db="EMBL/GenBank/DDBJ databases">
        <authorList>
            <consortium name="Genoscope - CEA"/>
            <person name="William W."/>
        </authorList>
    </citation>
    <scope>NUCLEOTIDE SEQUENCE [LARGE SCALE GENOMIC DNA]</scope>
</reference>
<dbReference type="Proteomes" id="UP001159428">
    <property type="component" value="Unassembled WGS sequence"/>
</dbReference>
<gene>
    <name evidence="2" type="ORF">PMEA_00000125</name>
</gene>
<name>A0AAU9VPA4_9CNID</name>
<protein>
    <submittedName>
        <fullName evidence="2">Uncharacterized protein</fullName>
    </submittedName>
</protein>
<proteinExistence type="predicted"/>
<evidence type="ECO:0000313" key="3">
    <source>
        <dbReference type="Proteomes" id="UP001159428"/>
    </source>
</evidence>
<evidence type="ECO:0000256" key="1">
    <source>
        <dbReference type="SAM" id="MobiDB-lite"/>
    </source>
</evidence>